<evidence type="ECO:0000313" key="2">
    <source>
        <dbReference type="Proteomes" id="UP000509458"/>
    </source>
</evidence>
<sequence>MKIVCFLMVFILGGCASIPLSTMLEFSSFQKSDFVALEPADIKAKVIIDQPVEIDIEKVDLGLELETDLGNRIYKFPLSLIERRSIPAKEGWLSVDEAKIEYTFNLNAESVKSFQEVQQLLTNSSGGKFAFSVNSGFEKLPPDLESVNLSILLKLKNTEDFVPIFEDATIEFETDS</sequence>
<dbReference type="Proteomes" id="UP000509458">
    <property type="component" value="Chromosome"/>
</dbReference>
<dbReference type="RefSeq" id="WP_179983593.1">
    <property type="nucleotide sequence ID" value="NZ_LR812090.1"/>
</dbReference>
<dbReference type="EMBL" id="LR812090">
    <property type="protein sequence ID" value="CAB9494192.1"/>
    <property type="molecule type" value="Genomic_DNA"/>
</dbReference>
<accession>A0A6T9Y0H0</accession>
<dbReference type="AlphaFoldDB" id="A0A6T9Y0H0"/>
<reference evidence="1 2" key="1">
    <citation type="submission" date="2020-06" db="EMBL/GenBank/DDBJ databases">
        <authorList>
            <person name="Duchaud E."/>
        </authorList>
    </citation>
    <scope>NUCLEOTIDE SEQUENCE [LARGE SCALE GENOMIC DNA]</scope>
    <source>
        <strain evidence="1">Alteromonas fortis</strain>
    </source>
</reference>
<evidence type="ECO:0008006" key="3">
    <source>
        <dbReference type="Google" id="ProtNLM"/>
    </source>
</evidence>
<proteinExistence type="predicted"/>
<name>A0A6T9Y0H0_ALTMA</name>
<gene>
    <name evidence="1" type="ORF">ALFOR1_31151</name>
</gene>
<organism evidence="1 2">
    <name type="scientific">Alteromonas macleodii</name>
    <name type="common">Pseudoalteromonas macleodii</name>
    <dbReference type="NCBI Taxonomy" id="28108"/>
    <lineage>
        <taxon>Bacteria</taxon>
        <taxon>Pseudomonadati</taxon>
        <taxon>Pseudomonadota</taxon>
        <taxon>Gammaproteobacteria</taxon>
        <taxon>Alteromonadales</taxon>
        <taxon>Alteromonadaceae</taxon>
        <taxon>Alteromonas/Salinimonas group</taxon>
        <taxon>Alteromonas</taxon>
    </lineage>
</organism>
<protein>
    <recommendedName>
        <fullName evidence="3">Lipoprotein</fullName>
    </recommendedName>
</protein>
<dbReference type="PROSITE" id="PS51257">
    <property type="entry name" value="PROKAR_LIPOPROTEIN"/>
    <property type="match status" value="1"/>
</dbReference>
<evidence type="ECO:0000313" key="1">
    <source>
        <dbReference type="EMBL" id="CAB9494192.1"/>
    </source>
</evidence>